<dbReference type="EMBL" id="JBHRTN010000008">
    <property type="protein sequence ID" value="MFC3124934.1"/>
    <property type="molecule type" value="Genomic_DNA"/>
</dbReference>
<dbReference type="InterPro" id="IPR021889">
    <property type="entry name" value="DUF3500"/>
</dbReference>
<reference evidence="3" key="1">
    <citation type="journal article" date="2019" name="Int. J. Syst. Evol. Microbiol.">
        <title>The Global Catalogue of Microorganisms (GCM) 10K type strain sequencing project: providing services to taxonomists for standard genome sequencing and annotation.</title>
        <authorList>
            <consortium name="The Broad Institute Genomics Platform"/>
            <consortium name="The Broad Institute Genome Sequencing Center for Infectious Disease"/>
            <person name="Wu L."/>
            <person name="Ma J."/>
        </authorList>
    </citation>
    <scope>NUCLEOTIDE SEQUENCE [LARGE SCALE GENOMIC DNA]</scope>
    <source>
        <strain evidence="3">KCTC 52094</strain>
    </source>
</reference>
<comment type="caution">
    <text evidence="2">The sequence shown here is derived from an EMBL/GenBank/DDBJ whole genome shotgun (WGS) entry which is preliminary data.</text>
</comment>
<gene>
    <name evidence="2" type="ORF">ACFOD4_07675</name>
</gene>
<dbReference type="PANTHER" id="PTHR37489">
    <property type="entry name" value="DUF3500 DOMAIN-CONTAINING PROTEIN"/>
    <property type="match status" value="1"/>
</dbReference>
<protein>
    <submittedName>
        <fullName evidence="2">DUF3500 domain-containing protein</fullName>
    </submittedName>
</protein>
<keyword evidence="1" id="KW-0732">Signal</keyword>
<dbReference type="Proteomes" id="UP001595593">
    <property type="component" value="Unassembled WGS sequence"/>
</dbReference>
<proteinExistence type="predicted"/>
<sequence>MPPLSRRTLASLALPVGMAAQAAPPRQHSGVRMRDAAVALLEGSSVASRDALRFAFDAPLRRQWRYTPGPRQGLNLGSMRSTEQELAGALLASGLSPAGLTQARGVMQLADELRAARGSGGGSGAYAVALFGDPASGGAWGWRLEGHHLSLNFTMRGTEILSATPHCVCADPMEVERGEHAGLAPLDRERYMARDLARSLAEPQMALARMPGPVPRDIQAGPGRDSTKFDLVGLPYAALTSETQRHLMLGLAETYLMHLPADLARPELARVSGSGRTTLRFAWAGGLEEDAQQAYRLQGDGLFIEYSTRGRPDHVHTLYRRPGLDFGGPTLG</sequence>
<evidence type="ECO:0000313" key="2">
    <source>
        <dbReference type="EMBL" id="MFC3124934.1"/>
    </source>
</evidence>
<name>A0ABV7FX15_9PROT</name>
<feature type="chain" id="PRO_5045297515" evidence="1">
    <location>
        <begin position="23"/>
        <end position="332"/>
    </location>
</feature>
<keyword evidence="3" id="KW-1185">Reference proteome</keyword>
<dbReference type="Pfam" id="PF12006">
    <property type="entry name" value="DUF3500"/>
    <property type="match status" value="1"/>
</dbReference>
<organism evidence="2 3">
    <name type="scientific">Teichococcus globiformis</name>
    <dbReference type="NCBI Taxonomy" id="2307229"/>
    <lineage>
        <taxon>Bacteria</taxon>
        <taxon>Pseudomonadati</taxon>
        <taxon>Pseudomonadota</taxon>
        <taxon>Alphaproteobacteria</taxon>
        <taxon>Acetobacterales</taxon>
        <taxon>Roseomonadaceae</taxon>
        <taxon>Roseomonas</taxon>
    </lineage>
</organism>
<evidence type="ECO:0000313" key="3">
    <source>
        <dbReference type="Proteomes" id="UP001595593"/>
    </source>
</evidence>
<dbReference type="PANTHER" id="PTHR37489:SF1">
    <property type="entry name" value="DUF3500 DOMAIN-CONTAINING PROTEIN"/>
    <property type="match status" value="1"/>
</dbReference>
<evidence type="ECO:0000256" key="1">
    <source>
        <dbReference type="SAM" id="SignalP"/>
    </source>
</evidence>
<accession>A0ABV7FX15</accession>
<dbReference type="RefSeq" id="WP_379595358.1">
    <property type="nucleotide sequence ID" value="NZ_JBHRTN010000008.1"/>
</dbReference>
<feature type="signal peptide" evidence="1">
    <location>
        <begin position="1"/>
        <end position="22"/>
    </location>
</feature>